<sequence length="173" mass="19559">MQKIGINLLLPEASMLRGIITTHLETKKSQEGEILIKTNYDAGTIELVDEDTGDSLCILPAHLFATEFRDAKSISVKTEASIDLYGGTQYPKSFKTLLNIFIDDIREVVKPYIGRHVVNATCENNYYIRLVGDLGSMDFLSFIPKHFEDFLSSECDDLDFVVDIQQTFKVNKK</sequence>
<evidence type="ECO:0000313" key="1">
    <source>
        <dbReference type="EMBL" id="AWD91369.1"/>
    </source>
</evidence>
<dbReference type="EMBL" id="MH051914">
    <property type="protein sequence ID" value="AWD91369.1"/>
    <property type="molecule type" value="Genomic_DNA"/>
</dbReference>
<keyword evidence="2" id="KW-1185">Reference proteome</keyword>
<organism evidence="1 2">
    <name type="scientific">Enterobacteria phage vB_EcoM_IME338</name>
    <dbReference type="NCBI Taxonomy" id="2163888"/>
    <lineage>
        <taxon>Viruses</taxon>
        <taxon>Duplodnaviria</taxon>
        <taxon>Heunggongvirae</taxon>
        <taxon>Uroviricota</taxon>
        <taxon>Caudoviricetes</taxon>
        <taxon>Andersonviridae</taxon>
        <taxon>Ounavirinae</taxon>
        <taxon>Felixounavirus</taxon>
        <taxon>Felixounavirus IME338</taxon>
    </lineage>
</organism>
<reference evidence="1 2" key="1">
    <citation type="submission" date="2018-03" db="EMBL/GenBank/DDBJ databases">
        <title>Complete genome sequence analysis of Enterobacteria phage IME338.</title>
        <authorList>
            <person name="Li P."/>
            <person name="Wang J."/>
            <person name="Tong Y."/>
        </authorList>
    </citation>
    <scope>NUCLEOTIDE SEQUENCE [LARGE SCALE GENOMIC DNA]</scope>
</reference>
<accession>A0A2S1GPS5</accession>
<protein>
    <submittedName>
        <fullName evidence="1">Uncharacterized protein</fullName>
    </submittedName>
</protein>
<dbReference type="Proteomes" id="UP000247163">
    <property type="component" value="Genome"/>
</dbReference>
<name>A0A2S1GPS5_9CAUD</name>
<proteinExistence type="predicted"/>
<evidence type="ECO:0000313" key="2">
    <source>
        <dbReference type="Proteomes" id="UP000247163"/>
    </source>
</evidence>